<dbReference type="Proteomes" id="UP001155901">
    <property type="component" value="Unassembled WGS sequence"/>
</dbReference>
<reference evidence="3" key="1">
    <citation type="submission" date="2021-07" db="EMBL/GenBank/DDBJ databases">
        <title>Characterization of violacein-producing bacteria and related species.</title>
        <authorList>
            <person name="Wilson H.S."/>
            <person name="De Leon M.E."/>
        </authorList>
    </citation>
    <scope>NUCLEOTIDE SEQUENCE</scope>
    <source>
        <strain evidence="3">HSC-15S17</strain>
    </source>
</reference>
<protein>
    <submittedName>
        <fullName evidence="4">Type VI secretion system protein ImpA</fullName>
    </submittedName>
    <submittedName>
        <fullName evidence="3">Type VI secretion system protein TssA</fullName>
    </submittedName>
</protein>
<dbReference type="Proteomes" id="UP001162889">
    <property type="component" value="Unassembled WGS sequence"/>
</dbReference>
<evidence type="ECO:0000313" key="4">
    <source>
        <dbReference type="EMBL" id="MCP2012326.1"/>
    </source>
</evidence>
<dbReference type="NCBIfam" id="TIGR03363">
    <property type="entry name" value="VI_chp_8"/>
    <property type="match status" value="1"/>
</dbReference>
<dbReference type="PANTHER" id="PTHR37951:SF1">
    <property type="entry name" value="TYPE VI SECRETION SYSTEM COMPONENT TSSA1"/>
    <property type="match status" value="1"/>
</dbReference>
<dbReference type="Pfam" id="PF06812">
    <property type="entry name" value="ImpA_N"/>
    <property type="match status" value="1"/>
</dbReference>
<dbReference type="EMBL" id="JALJZU010000017">
    <property type="protein sequence ID" value="MCP2012326.1"/>
    <property type="molecule type" value="Genomic_DNA"/>
</dbReference>
<dbReference type="EMBL" id="JAHTGR010000022">
    <property type="protein sequence ID" value="MBV6324925.1"/>
    <property type="molecule type" value="Genomic_DNA"/>
</dbReference>
<dbReference type="RefSeq" id="WP_217945825.1">
    <property type="nucleotide sequence ID" value="NZ_JAHTGR010000022.1"/>
</dbReference>
<evidence type="ECO:0000313" key="3">
    <source>
        <dbReference type="EMBL" id="MBV6324925.1"/>
    </source>
</evidence>
<organism evidence="3 5">
    <name type="scientific">Duganella violaceipulchra</name>
    <dbReference type="NCBI Taxonomy" id="2849652"/>
    <lineage>
        <taxon>Bacteria</taxon>
        <taxon>Pseudomonadati</taxon>
        <taxon>Pseudomonadota</taxon>
        <taxon>Betaproteobacteria</taxon>
        <taxon>Burkholderiales</taxon>
        <taxon>Oxalobacteraceae</taxon>
        <taxon>Telluria group</taxon>
        <taxon>Duganella</taxon>
    </lineage>
</organism>
<dbReference type="PANTHER" id="PTHR37951">
    <property type="entry name" value="CYTOPLASMIC PROTEIN-RELATED"/>
    <property type="match status" value="1"/>
</dbReference>
<accession>A0AA41LB44</accession>
<name>A0AA41LB44_9BURK</name>
<gene>
    <name evidence="3" type="primary">tssA</name>
    <name evidence="3" type="ORF">KVP70_28800</name>
    <name evidence="4" type="ORF">L1274_006087</name>
</gene>
<feature type="region of interest" description="Disordered" evidence="1">
    <location>
        <begin position="302"/>
        <end position="328"/>
    </location>
</feature>
<evidence type="ECO:0000313" key="6">
    <source>
        <dbReference type="Proteomes" id="UP001162889"/>
    </source>
</evidence>
<evidence type="ECO:0000313" key="5">
    <source>
        <dbReference type="Proteomes" id="UP001155901"/>
    </source>
</evidence>
<proteinExistence type="predicted"/>
<dbReference type="InterPro" id="IPR010657">
    <property type="entry name" value="ImpA_N"/>
</dbReference>
<comment type="caution">
    <text evidence="3">The sequence shown here is derived from an EMBL/GenBank/DDBJ whole genome shotgun (WGS) entry which is preliminary data.</text>
</comment>
<reference evidence="4" key="2">
    <citation type="submission" date="2022-03" db="EMBL/GenBank/DDBJ databases">
        <title>Genome Encyclopedia of Bacteria and Archaea VI: Functional Genomics of Type Strains.</title>
        <authorList>
            <person name="Whitman W."/>
        </authorList>
    </citation>
    <scope>NUCLEOTIDE SEQUENCE</scope>
    <source>
        <strain evidence="4">HSC-15S17</strain>
    </source>
</reference>
<dbReference type="AlphaFoldDB" id="A0AA41LB44"/>
<evidence type="ECO:0000256" key="1">
    <source>
        <dbReference type="SAM" id="MobiDB-lite"/>
    </source>
</evidence>
<keyword evidence="6" id="KW-1185">Reference proteome</keyword>
<sequence length="404" mass="45144">MATIKDNLLNLVDKARHLISDERTPSPETPSAPMNAPSLPIPLSLMSMEHQQELEQLLKPIAGDQPSGPALRYDPIFTEIRLAREEDDPSLPMGQWERPLKKADWPLIEARCKRMLGGRSKDLQIAAWLLEAWTRQYGSDGLYRGLSLVDRLLRQFWDSLHPAIQDGDADARIAPLEWLNESLSATVRVHVPILKINGRKPPAQSLSDWERMTARELGGHAGESHANADGELPLTRIEVIAYAHQRLGRELANRQQVVHRCLNCLETMLAFVDLQLGAQAPNLSKLKGTLVALERVLQQLVPEQKEEEMTTPEQPQGGEQGNDPATVPALPPVALSGWKNRDEAYAALGAIADYLSLVEPHSPTPYLLRRAVNWGRMPLPELMAEIIREEGDLNRLVNMLGLRE</sequence>
<evidence type="ECO:0000259" key="2">
    <source>
        <dbReference type="Pfam" id="PF06812"/>
    </source>
</evidence>
<feature type="domain" description="ImpA N-terminal" evidence="2">
    <location>
        <begin position="58"/>
        <end position="180"/>
    </location>
</feature>
<dbReference type="InterPro" id="IPR017740">
    <property type="entry name" value="TssA-like"/>
</dbReference>